<dbReference type="GO" id="GO:0042147">
    <property type="term" value="P:retrograde transport, endosome to Golgi"/>
    <property type="evidence" value="ECO:0007669"/>
    <property type="project" value="TreeGrafter"/>
</dbReference>
<dbReference type="RefSeq" id="XP_033383651.1">
    <property type="nucleotide sequence ID" value="XM_033530415.1"/>
</dbReference>
<evidence type="ECO:0000256" key="1">
    <source>
        <dbReference type="ARBA" id="ARBA00008304"/>
    </source>
</evidence>
<proteinExistence type="inferred from homology"/>
<comment type="similarity">
    <text evidence="1">Belongs to the HEATR5 family.</text>
</comment>
<dbReference type="Proteomes" id="UP000799778">
    <property type="component" value="Unassembled WGS sequence"/>
</dbReference>
<dbReference type="Pfam" id="PF20210">
    <property type="entry name" value="Laa1_Sip1_HTR5"/>
    <property type="match status" value="1"/>
</dbReference>
<feature type="region of interest" description="Disordered" evidence="2">
    <location>
        <begin position="285"/>
        <end position="313"/>
    </location>
</feature>
<dbReference type="FunFam" id="1.25.10.10:FF:000745">
    <property type="entry name" value="Chromosome 7, whole genome shotgun sequence"/>
    <property type="match status" value="1"/>
</dbReference>
<dbReference type="EMBL" id="ML978069">
    <property type="protein sequence ID" value="KAF2015312.1"/>
    <property type="molecule type" value="Genomic_DNA"/>
</dbReference>
<dbReference type="GO" id="GO:0030139">
    <property type="term" value="C:endocytic vesicle"/>
    <property type="evidence" value="ECO:0007669"/>
    <property type="project" value="TreeGrafter"/>
</dbReference>
<evidence type="ECO:0000313" key="4">
    <source>
        <dbReference type="EMBL" id="KAF2015312.1"/>
    </source>
</evidence>
<dbReference type="InterPro" id="IPR016024">
    <property type="entry name" value="ARM-type_fold"/>
</dbReference>
<dbReference type="PANTHER" id="PTHR21663:SF0">
    <property type="entry name" value="HEAT REPEAT-CONTAINING PROTEIN 5B"/>
    <property type="match status" value="1"/>
</dbReference>
<dbReference type="Pfam" id="PF25808">
    <property type="entry name" value="TPR_LAA1_C"/>
    <property type="match status" value="1"/>
</dbReference>
<dbReference type="InterPro" id="IPR040108">
    <property type="entry name" value="Laa1/Sip1/HEATR5"/>
</dbReference>
<evidence type="ECO:0000259" key="3">
    <source>
        <dbReference type="Pfam" id="PF25808"/>
    </source>
</evidence>
<dbReference type="GeneID" id="54287812"/>
<dbReference type="InterPro" id="IPR057981">
    <property type="entry name" value="TPR_LAA1-like_C"/>
</dbReference>
<organism evidence="4 5">
    <name type="scientific">Aaosphaeria arxii CBS 175.79</name>
    <dbReference type="NCBI Taxonomy" id="1450172"/>
    <lineage>
        <taxon>Eukaryota</taxon>
        <taxon>Fungi</taxon>
        <taxon>Dikarya</taxon>
        <taxon>Ascomycota</taxon>
        <taxon>Pezizomycotina</taxon>
        <taxon>Dothideomycetes</taxon>
        <taxon>Pleosporomycetidae</taxon>
        <taxon>Pleosporales</taxon>
        <taxon>Pleosporales incertae sedis</taxon>
        <taxon>Aaosphaeria</taxon>
    </lineage>
</organism>
<dbReference type="GO" id="GO:0005794">
    <property type="term" value="C:Golgi apparatus"/>
    <property type="evidence" value="ECO:0007669"/>
    <property type="project" value="TreeGrafter"/>
</dbReference>
<accession>A0A6A5XQ77</accession>
<dbReference type="OrthoDB" id="192608at2759"/>
<dbReference type="GO" id="GO:0016020">
    <property type="term" value="C:membrane"/>
    <property type="evidence" value="ECO:0007669"/>
    <property type="project" value="TreeGrafter"/>
</dbReference>
<dbReference type="GO" id="GO:0008104">
    <property type="term" value="P:intracellular protein localization"/>
    <property type="evidence" value="ECO:0007669"/>
    <property type="project" value="TreeGrafter"/>
</dbReference>
<sequence>MATEQQPVNDTATSSNPELDVKKLHALPSEQQDLYLLTFTSDLARHVGNLDADGASAHQIYIKKELFQVINLNSPAPTRVIRNNLGRAFAGIFEKGDRKLLFESINELCAILNAAGKTEKDIRTKHAAAYCLGSVFEAAGDSAIGLSPLAATSLLRLVKLAQNHTGLRATIFKAVGRVIKGVGGSADEIIARDAWKQARSACSGDKSLLTQANACYCLEMLVRHTSYFDNSNDFEKLQTAIWKVMDSGSSTVRRAAASCLSAALVKNYNETVPIEMPLVRSKTMKKKARKGTDLDGDEDVMERPESPAPKASSTQLAFSLSALLKLLSTQYCKPATGTRARAGIAICYTKTLRGLGESLVESKYGEIARHFFVDLLSHPTIVQNRYRTLSTRKFVAIILETVVGRELLGEGGQLNAARFLVNEVLKDYPQALKERPEPSKQTLIGALSALSALFKSLGSASNVLADACRDGLLQVLQHPSYTVQVWASSCLRAFVLACPLQLLPSVTICMNSVNRELGLLGSPRQSPRRCVGLANGLSAILSTSTSQPLHGSVDVNSRVLSQATSLLKSASNSDLRVSSTQIQVAWILIGGLMTLGPNFVKIHLSQLLLLWKNALPKPLNKDNMVQRNVLELSFLAHVRECALGSILTFLEFNNRLLTLDVTKRLAAMLQNTTMFLNTLPAKKTTDDVNQRLSPALQLLDFDLMVRRRVLQAYTKLVDLSPAGSSEVLLQTNLLPFAIASFADPDKYTTTSLGTSIASSAGNFESIWDVADNHGFGVTGLVKGYDICPLAGEQDASGKHHWVTRHGPEATIDGTLLSPVCGAREHDSISLYIRGDSDDLPHPPATEVVNSALQLFAICLPLQTPKIQESILEQMTSFLSASSLQRDPHRKIALMVNIAYALLSALKVAAKETRSTPGDLKGAAVEKVIQDLLHVFVVLPDPYLRNLASEALGRLCNSSGNAFTTTEVNYLVDQIVANREPNARSGYAAALGCIHSQLGGMAAGYHLKNILGILMSLANDPHPVVHFWALESLARVADSAGLSFSGSVMGTLGMLAQLYAADTHNEESISLASSNIEVDLPTPAVIVRCIESAINVLGPDLQDMAKARDMIMTLIGLFKTEPDDLIAVEALRCQEHVSLYAPGHMEFALYVKQLQQGLESNSAQIRDMSADGLHNLMRRNTEDVLKAGDEGLEDQLWHVLDREPDHDVVRNIIRNWLHQTGLSDTPAWVQRFQSILTKTKRVAEADQTEEKPRGGVTEVVDEEVAGFAASSNATGTEVNGPGSATQELLKWQVRTFAMDCLSELVAMVTKEATFREESECVMALQHKVADVVRIAFSASTAGVVQLRIRGLKIIDQILKLFGKTPDPDFAEVTLLEQYQAQIGSALTPAFAADSSPELAAEAVNVCATFIATGIVTDVDRMGRILKLLVSALENFSSESETASIGDLKGLSSNAQVMVKMAVFSAWAELQIASAEQTYLIDVLKPHIAKLTPLWLSSLREYARLRFEPDISSMGSASLSGSLDTIYAALNRETLLTFYQESWLNLVDAIASLIDEDSEFVFDALDGKTELSADSTKTKINDSINYRDEPVAFFFVLFGLAFEALAGRPGDLQASKEQILEILRALKKILRPAVSGHAIYQEVVFSETMDMLDRLVLTEGLNIQTVIVEIARNLCLGHPSARRSQSSTPGDEHLSDDIDQLFELTKIMVLVLTGLVPNLDDTKTRARYDLNEEAMALLNTALSALVDAAQVFPSIIKGDLHACILHIFATILGTGACQATVVPTALPILKRFVSSLTVNPHPDSTDQLRATITRFLQILKLAQNREFEAALACEKNTILATTIVLSSSASLFQPHDPLIQRFVEELFECLGNRMTSKVAAGCCRSLLLLPKRGHVETALASQILPRALSFLANPEDVEGLDETRTILASTLVAFISTLTQPEQRQLAAKIIVPALLARTSKEQNATGETAARLLEFAGSDQETFKSVVAGLSADQRTYMENILKSGVGTKKTVQKETSEEPTIALKMNFGS</sequence>
<dbReference type="Pfam" id="PF25468">
    <property type="entry name" value="HEAT_HEATR5A"/>
    <property type="match status" value="1"/>
</dbReference>
<dbReference type="GO" id="GO:0005829">
    <property type="term" value="C:cytosol"/>
    <property type="evidence" value="ECO:0007669"/>
    <property type="project" value="GOC"/>
</dbReference>
<dbReference type="InterPro" id="IPR011989">
    <property type="entry name" value="ARM-like"/>
</dbReference>
<feature type="domain" description="LAA1-like C-terminal TPR repeats" evidence="3">
    <location>
        <begin position="1854"/>
        <end position="2012"/>
    </location>
</feature>
<dbReference type="SUPFAM" id="SSF48371">
    <property type="entry name" value="ARM repeat"/>
    <property type="match status" value="2"/>
</dbReference>
<reference evidence="4" key="1">
    <citation type="journal article" date="2020" name="Stud. Mycol.">
        <title>101 Dothideomycetes genomes: a test case for predicting lifestyles and emergence of pathogens.</title>
        <authorList>
            <person name="Haridas S."/>
            <person name="Albert R."/>
            <person name="Binder M."/>
            <person name="Bloem J."/>
            <person name="Labutti K."/>
            <person name="Salamov A."/>
            <person name="Andreopoulos B."/>
            <person name="Baker S."/>
            <person name="Barry K."/>
            <person name="Bills G."/>
            <person name="Bluhm B."/>
            <person name="Cannon C."/>
            <person name="Castanera R."/>
            <person name="Culley D."/>
            <person name="Daum C."/>
            <person name="Ezra D."/>
            <person name="Gonzalez J."/>
            <person name="Henrissat B."/>
            <person name="Kuo A."/>
            <person name="Liang C."/>
            <person name="Lipzen A."/>
            <person name="Lutzoni F."/>
            <person name="Magnuson J."/>
            <person name="Mondo S."/>
            <person name="Nolan M."/>
            <person name="Ohm R."/>
            <person name="Pangilinan J."/>
            <person name="Park H.-J."/>
            <person name="Ramirez L."/>
            <person name="Alfaro M."/>
            <person name="Sun H."/>
            <person name="Tritt A."/>
            <person name="Yoshinaga Y."/>
            <person name="Zwiers L.-H."/>
            <person name="Turgeon B."/>
            <person name="Goodwin S."/>
            <person name="Spatafora J."/>
            <person name="Crous P."/>
            <person name="Grigoriev I."/>
        </authorList>
    </citation>
    <scope>NUCLEOTIDE SEQUENCE</scope>
    <source>
        <strain evidence="4">CBS 175.79</strain>
    </source>
</reference>
<dbReference type="InterPro" id="IPR046837">
    <property type="entry name" value="Laa1/Sip1/HEATR5-like_HEAT"/>
</dbReference>
<gene>
    <name evidence="4" type="ORF">BU24DRAFT_441109</name>
</gene>
<dbReference type="GO" id="GO:0006897">
    <property type="term" value="P:endocytosis"/>
    <property type="evidence" value="ECO:0007669"/>
    <property type="project" value="TreeGrafter"/>
</dbReference>
<name>A0A6A5XQ77_9PLEO</name>
<evidence type="ECO:0000256" key="2">
    <source>
        <dbReference type="SAM" id="MobiDB-lite"/>
    </source>
</evidence>
<dbReference type="Gene3D" id="1.25.10.10">
    <property type="entry name" value="Leucine-rich Repeat Variant"/>
    <property type="match status" value="3"/>
</dbReference>
<protein>
    <submittedName>
        <fullName evidence="4">HEAT repeat protein-like protein</fullName>
    </submittedName>
</protein>
<keyword evidence="5" id="KW-1185">Reference proteome</keyword>
<dbReference type="PANTHER" id="PTHR21663">
    <property type="entry name" value="HYPOTHETICAL HEAT DOMAIN-CONTAINING"/>
    <property type="match status" value="1"/>
</dbReference>
<evidence type="ECO:0000313" key="5">
    <source>
        <dbReference type="Proteomes" id="UP000799778"/>
    </source>
</evidence>